<feature type="chain" id="PRO_5043967010" evidence="1">
    <location>
        <begin position="21"/>
        <end position="52"/>
    </location>
</feature>
<name>A0AAV6YQI5_ENGPU</name>
<proteinExistence type="predicted"/>
<evidence type="ECO:0000313" key="3">
    <source>
        <dbReference type="Proteomes" id="UP000824782"/>
    </source>
</evidence>
<comment type="caution">
    <text evidence="2">The sequence shown here is derived from an EMBL/GenBank/DDBJ whole genome shotgun (WGS) entry which is preliminary data.</text>
</comment>
<dbReference type="EMBL" id="WNYA01034083">
    <property type="protein sequence ID" value="KAG8537090.1"/>
    <property type="molecule type" value="Genomic_DNA"/>
</dbReference>
<evidence type="ECO:0000256" key="1">
    <source>
        <dbReference type="SAM" id="SignalP"/>
    </source>
</evidence>
<accession>A0AAV6YQI5</accession>
<dbReference type="AlphaFoldDB" id="A0AAV6YQI5"/>
<sequence>MISNFSLLISTNCVLYVISAEFHLANKTEVSDYVEGYGEGSSESQQLRLLPV</sequence>
<keyword evidence="1" id="KW-0732">Signal</keyword>
<organism evidence="2 3">
    <name type="scientific">Engystomops pustulosus</name>
    <name type="common">Tungara frog</name>
    <name type="synonym">Physalaemus pustulosus</name>
    <dbReference type="NCBI Taxonomy" id="76066"/>
    <lineage>
        <taxon>Eukaryota</taxon>
        <taxon>Metazoa</taxon>
        <taxon>Chordata</taxon>
        <taxon>Craniata</taxon>
        <taxon>Vertebrata</taxon>
        <taxon>Euteleostomi</taxon>
        <taxon>Amphibia</taxon>
        <taxon>Batrachia</taxon>
        <taxon>Anura</taxon>
        <taxon>Neobatrachia</taxon>
        <taxon>Hyloidea</taxon>
        <taxon>Leptodactylidae</taxon>
        <taxon>Leiuperinae</taxon>
        <taxon>Engystomops</taxon>
    </lineage>
</organism>
<evidence type="ECO:0000313" key="2">
    <source>
        <dbReference type="EMBL" id="KAG8537090.1"/>
    </source>
</evidence>
<gene>
    <name evidence="2" type="ORF">GDO81_025095</name>
</gene>
<reference evidence="2" key="1">
    <citation type="thesis" date="2020" institute="ProQuest LLC" country="789 East Eisenhower Parkway, Ann Arbor, MI, USA">
        <title>Comparative Genomics and Chromosome Evolution.</title>
        <authorList>
            <person name="Mudd A.B."/>
        </authorList>
    </citation>
    <scope>NUCLEOTIDE SEQUENCE</scope>
    <source>
        <strain evidence="2">237g6f4</strain>
        <tissue evidence="2">Blood</tissue>
    </source>
</reference>
<keyword evidence="3" id="KW-1185">Reference proteome</keyword>
<protein>
    <submittedName>
        <fullName evidence="2">Uncharacterized protein</fullName>
    </submittedName>
</protein>
<feature type="signal peptide" evidence="1">
    <location>
        <begin position="1"/>
        <end position="20"/>
    </location>
</feature>
<dbReference type="Proteomes" id="UP000824782">
    <property type="component" value="Unassembled WGS sequence"/>
</dbReference>